<dbReference type="AlphaFoldDB" id="A0A1R1PIS4"/>
<comment type="caution">
    <text evidence="2">The sequence shown here is derived from an EMBL/GenBank/DDBJ whole genome shotgun (WGS) entry which is preliminary data.</text>
</comment>
<evidence type="ECO:0008006" key="4">
    <source>
        <dbReference type="Google" id="ProtNLM"/>
    </source>
</evidence>
<dbReference type="Proteomes" id="UP000188320">
    <property type="component" value="Unassembled WGS sequence"/>
</dbReference>
<proteinExistence type="predicted"/>
<reference evidence="3" key="1">
    <citation type="submission" date="2017-01" db="EMBL/GenBank/DDBJ databases">
        <authorList>
            <person name="Wang Y."/>
            <person name="White M."/>
            <person name="Kvist S."/>
            <person name="Moncalvo J.-M."/>
        </authorList>
    </citation>
    <scope>NUCLEOTIDE SEQUENCE [LARGE SCALE GENOMIC DNA]</scope>
    <source>
        <strain evidence="3">COL-18-3</strain>
    </source>
</reference>
<dbReference type="PANTHER" id="PTHR35559">
    <property type="entry name" value="CHITIN-BINDING TYPE-4 DOMAIN-CONTAINING PROTEIN"/>
    <property type="match status" value="1"/>
</dbReference>
<gene>
    <name evidence="2" type="ORF">AX774_g5675</name>
</gene>
<keyword evidence="1" id="KW-0732">Signal</keyword>
<sequence length="199" mass="22910">MIFASLVTILLNTLLVASHSWIDCAKFNMDLKTCDGYSRGYPGRENRDINTVYTHLIQARPSSYPICEKNRQGTNPLQYSTTYPMGCVKPGETIYQTWEQNGHLNNTHPTTIRILYSDQESRGLTNYNQVAQARIAGEMVFATDSNCFDPKNPNSVCYGNWTVPAHFKRKRVYSFVWLWRFDSNPVGEEYSTCFDLYVE</sequence>
<dbReference type="PANTHER" id="PTHR35559:SF1">
    <property type="entry name" value="CHITIN-BINDING TYPE-4 DOMAIN-CONTAINING PROTEIN"/>
    <property type="match status" value="1"/>
</dbReference>
<feature type="signal peptide" evidence="1">
    <location>
        <begin position="1"/>
        <end position="18"/>
    </location>
</feature>
<dbReference type="EMBL" id="LSSK01001050">
    <property type="protein sequence ID" value="OMH80884.1"/>
    <property type="molecule type" value="Genomic_DNA"/>
</dbReference>
<name>A0A1R1PIS4_ZANCU</name>
<feature type="chain" id="PRO_5012345041" description="Chitin-binding type-4 domain-containing protein" evidence="1">
    <location>
        <begin position="19"/>
        <end position="199"/>
    </location>
</feature>
<organism evidence="2 3">
    <name type="scientific">Zancudomyces culisetae</name>
    <name type="common">Gut fungus</name>
    <name type="synonym">Smittium culisetae</name>
    <dbReference type="NCBI Taxonomy" id="1213189"/>
    <lineage>
        <taxon>Eukaryota</taxon>
        <taxon>Fungi</taxon>
        <taxon>Fungi incertae sedis</taxon>
        <taxon>Zoopagomycota</taxon>
        <taxon>Kickxellomycotina</taxon>
        <taxon>Harpellomycetes</taxon>
        <taxon>Harpellales</taxon>
        <taxon>Legeriomycetaceae</taxon>
        <taxon>Zancudomyces</taxon>
    </lineage>
</organism>
<dbReference type="OrthoDB" id="64281at2759"/>
<evidence type="ECO:0000256" key="1">
    <source>
        <dbReference type="SAM" id="SignalP"/>
    </source>
</evidence>
<keyword evidence="3" id="KW-1185">Reference proteome</keyword>
<accession>A0A1R1PIS4</accession>
<protein>
    <recommendedName>
        <fullName evidence="4">Chitin-binding type-4 domain-containing protein</fullName>
    </recommendedName>
</protein>
<evidence type="ECO:0000313" key="3">
    <source>
        <dbReference type="Proteomes" id="UP000188320"/>
    </source>
</evidence>
<evidence type="ECO:0000313" key="2">
    <source>
        <dbReference type="EMBL" id="OMH80884.1"/>
    </source>
</evidence>